<evidence type="ECO:0000313" key="4">
    <source>
        <dbReference type="EMBL" id="OFI01476.1"/>
    </source>
</evidence>
<feature type="transmembrane region" description="Helical" evidence="3">
    <location>
        <begin position="283"/>
        <end position="303"/>
    </location>
</feature>
<keyword evidence="3" id="KW-1133">Transmembrane helix</keyword>
<organism evidence="4 5">
    <name type="scientific">Clostridium acetireducens DSM 10703</name>
    <dbReference type="NCBI Taxonomy" id="1121290"/>
    <lineage>
        <taxon>Bacteria</taxon>
        <taxon>Bacillati</taxon>
        <taxon>Bacillota</taxon>
        <taxon>Clostridia</taxon>
        <taxon>Eubacteriales</taxon>
        <taxon>Clostridiaceae</taxon>
        <taxon>Clostridium</taxon>
    </lineage>
</organism>
<keyword evidence="2 3" id="KW-0472">Membrane</keyword>
<dbReference type="STRING" id="1121290.CLAOCE_21320"/>
<dbReference type="GO" id="GO:0016020">
    <property type="term" value="C:membrane"/>
    <property type="evidence" value="ECO:0007669"/>
    <property type="project" value="InterPro"/>
</dbReference>
<dbReference type="AlphaFoldDB" id="A0A1E8EWE9"/>
<gene>
    <name evidence="4" type="primary">gerBA_3</name>
    <name evidence="4" type="ORF">CLOACE_21320</name>
</gene>
<sequence length="489" mass="55346">MQELEAKIKVDEIKKYIGSPIQLVTKELLIGSVEGFLLYMNGLVDKSLIDRDILKPLMIYAGNEIKNIKDIEYLAKKYIPLSNTKVSSDMNEVVQSIKRGKTIIILQGFSKFIIADTTQYEHRSVTESINEFSTKGSREGFIENLEVNISIMKRRIKDKNLTTDYFYIGRRSQTDIAVMYIRDIANQKLVNKISDKIKSIDVDYIPASAVMEQLIEKHSYSIFPQSFSTERPDVVESNLMEGKVAVFVEGTSFVVTLPSTFIEFFQTVENYYHRTTVASVARVLRMLAAFIVISFPAVYVTLIKFNTELIPLQFIKAIVEARRGIALTPFMSILGMNLTIEFLREGGLRLPSKIGQTLSVVGGIIIGDAAIRAKIVSPTTLLVVGITTAATFVIPNYEMALSMRLLSYVILVLGNWLGMYGIVIGWFFILAYLCSLDSYGVSYLSFYKSDMKDIFIRAPLWKMNKRPEVIPNEDSIRQSDFKLKGEKNE</sequence>
<keyword evidence="3" id="KW-0812">Transmembrane</keyword>
<name>A0A1E8EWE9_9CLOT</name>
<dbReference type="InterPro" id="IPR004995">
    <property type="entry name" value="Spore_Ger"/>
</dbReference>
<dbReference type="PATRIC" id="fig|1121290.3.peg.2144"/>
<dbReference type="GO" id="GO:0009847">
    <property type="term" value="P:spore germination"/>
    <property type="evidence" value="ECO:0007669"/>
    <property type="project" value="InterPro"/>
</dbReference>
<feature type="transmembrane region" description="Helical" evidence="3">
    <location>
        <begin position="406"/>
        <end position="433"/>
    </location>
</feature>
<dbReference type="InterPro" id="IPR050768">
    <property type="entry name" value="UPF0353/GerABKA_families"/>
</dbReference>
<dbReference type="Proteomes" id="UP000175744">
    <property type="component" value="Unassembled WGS sequence"/>
</dbReference>
<comment type="similarity">
    <text evidence="1">Belongs to the GerABKA family.</text>
</comment>
<dbReference type="Pfam" id="PF03323">
    <property type="entry name" value="GerA"/>
    <property type="match status" value="1"/>
</dbReference>
<evidence type="ECO:0000256" key="3">
    <source>
        <dbReference type="SAM" id="Phobius"/>
    </source>
</evidence>
<dbReference type="PANTHER" id="PTHR22550">
    <property type="entry name" value="SPORE GERMINATION PROTEIN"/>
    <property type="match status" value="1"/>
</dbReference>
<keyword evidence="5" id="KW-1185">Reference proteome</keyword>
<comment type="caution">
    <text evidence="4">The sequence shown here is derived from an EMBL/GenBank/DDBJ whole genome shotgun (WGS) entry which is preliminary data.</text>
</comment>
<reference evidence="4 5" key="1">
    <citation type="submission" date="2016-06" db="EMBL/GenBank/DDBJ databases">
        <title>Genome sequence of Clostridium acetireducens DSM 10703.</title>
        <authorList>
            <person name="Poehlein A."/>
            <person name="Fluechter S."/>
            <person name="Duerre P."/>
            <person name="Daniel R."/>
        </authorList>
    </citation>
    <scope>NUCLEOTIDE SEQUENCE [LARGE SCALE GENOMIC DNA]</scope>
    <source>
        <strain evidence="4 5">DSM 10703</strain>
    </source>
</reference>
<evidence type="ECO:0000256" key="1">
    <source>
        <dbReference type="ARBA" id="ARBA00005278"/>
    </source>
</evidence>
<dbReference type="RefSeq" id="WP_070111208.1">
    <property type="nucleotide sequence ID" value="NZ_LZFO01000044.1"/>
</dbReference>
<evidence type="ECO:0000256" key="2">
    <source>
        <dbReference type="ARBA" id="ARBA00023136"/>
    </source>
</evidence>
<dbReference type="OrthoDB" id="9772630at2"/>
<accession>A0A1E8EWE9</accession>
<protein>
    <submittedName>
        <fullName evidence="4">Spore germination protein B1</fullName>
    </submittedName>
</protein>
<feature type="transmembrane region" description="Helical" evidence="3">
    <location>
        <begin position="375"/>
        <end position="394"/>
    </location>
</feature>
<proteinExistence type="inferred from homology"/>
<evidence type="ECO:0000313" key="5">
    <source>
        <dbReference type="Proteomes" id="UP000175744"/>
    </source>
</evidence>
<dbReference type="EMBL" id="LZFO01000044">
    <property type="protein sequence ID" value="OFI01476.1"/>
    <property type="molecule type" value="Genomic_DNA"/>
</dbReference>
<feature type="transmembrane region" description="Helical" evidence="3">
    <location>
        <begin position="324"/>
        <end position="343"/>
    </location>
</feature>
<dbReference type="PIRSF" id="PIRSF005690">
    <property type="entry name" value="GerBA"/>
    <property type="match status" value="1"/>
</dbReference>
<dbReference type="PANTHER" id="PTHR22550:SF16">
    <property type="entry name" value="SPORE GERMINATION PROTEIN"/>
    <property type="match status" value="1"/>
</dbReference>